<accession>A0A7V8FX49</accession>
<evidence type="ECO:0000313" key="2">
    <source>
        <dbReference type="EMBL" id="KAF1043801.1"/>
    </source>
</evidence>
<dbReference type="EMBL" id="WNDX01000053">
    <property type="protein sequence ID" value="KAF1043801.1"/>
    <property type="molecule type" value="Genomic_DNA"/>
</dbReference>
<keyword evidence="1" id="KW-1133">Transmembrane helix</keyword>
<reference evidence="3" key="1">
    <citation type="journal article" date="2020" name="MBio">
        <title>Horizontal gene transfer to a defensive symbiont with a reduced genome amongst a multipartite beetle microbiome.</title>
        <authorList>
            <person name="Waterworth S.C."/>
            <person name="Florez L.V."/>
            <person name="Rees E.R."/>
            <person name="Hertweck C."/>
            <person name="Kaltenpoth M."/>
            <person name="Kwan J.C."/>
        </authorList>
    </citation>
    <scope>NUCLEOTIDE SEQUENCE [LARGE SCALE GENOMIC DNA]</scope>
</reference>
<dbReference type="Proteomes" id="UP000462435">
    <property type="component" value="Unassembled WGS sequence"/>
</dbReference>
<proteinExistence type="predicted"/>
<keyword evidence="1" id="KW-0472">Membrane</keyword>
<feature type="transmembrane region" description="Helical" evidence="1">
    <location>
        <begin position="6"/>
        <end position="23"/>
    </location>
</feature>
<gene>
    <name evidence="2" type="ORF">GAK35_02028</name>
</gene>
<dbReference type="AlphaFoldDB" id="A0A7V8FX49"/>
<sequence length="53" mass="6007">MTMKRLITSILIAVVLYFLLPFITKFIPQYRLAVWCITAGIVSFAVSALMDKV</sequence>
<evidence type="ECO:0000256" key="1">
    <source>
        <dbReference type="SAM" id="Phobius"/>
    </source>
</evidence>
<protein>
    <submittedName>
        <fullName evidence="2">Uncharacterized protein</fullName>
    </submittedName>
</protein>
<feature type="transmembrane region" description="Helical" evidence="1">
    <location>
        <begin position="30"/>
        <end position="50"/>
    </location>
</feature>
<evidence type="ECO:0000313" key="3">
    <source>
        <dbReference type="Proteomes" id="UP000462435"/>
    </source>
</evidence>
<keyword evidence="1" id="KW-0812">Transmembrane</keyword>
<name>A0A7V8FX49_9BURK</name>
<organism evidence="2 3">
    <name type="scientific">Herbaspirillum frisingense</name>
    <dbReference type="NCBI Taxonomy" id="92645"/>
    <lineage>
        <taxon>Bacteria</taxon>
        <taxon>Pseudomonadati</taxon>
        <taxon>Pseudomonadota</taxon>
        <taxon>Betaproteobacteria</taxon>
        <taxon>Burkholderiales</taxon>
        <taxon>Oxalobacteraceae</taxon>
        <taxon>Herbaspirillum</taxon>
    </lineage>
</organism>
<comment type="caution">
    <text evidence="2">The sequence shown here is derived from an EMBL/GenBank/DDBJ whole genome shotgun (WGS) entry which is preliminary data.</text>
</comment>